<organism evidence="2 3">
    <name type="scientific">Diplocarpon coronariae</name>
    <dbReference type="NCBI Taxonomy" id="2795749"/>
    <lineage>
        <taxon>Eukaryota</taxon>
        <taxon>Fungi</taxon>
        <taxon>Dikarya</taxon>
        <taxon>Ascomycota</taxon>
        <taxon>Pezizomycotina</taxon>
        <taxon>Leotiomycetes</taxon>
        <taxon>Helotiales</taxon>
        <taxon>Drepanopezizaceae</taxon>
        <taxon>Diplocarpon</taxon>
    </lineage>
</organism>
<proteinExistence type="predicted"/>
<evidence type="ECO:0000256" key="1">
    <source>
        <dbReference type="SAM" id="MobiDB-lite"/>
    </source>
</evidence>
<reference evidence="2 3" key="1">
    <citation type="submission" date="2017-04" db="EMBL/GenBank/DDBJ databases">
        <title>Draft genome sequence of Marssonina coronaria NL1: causal agent of apple blotch.</title>
        <authorList>
            <person name="Cheng Q."/>
        </authorList>
    </citation>
    <scope>NUCLEOTIDE SEQUENCE [LARGE SCALE GENOMIC DNA]</scope>
    <source>
        <strain evidence="2 3">NL1</strain>
    </source>
</reference>
<dbReference type="AlphaFoldDB" id="A0A218Z7S5"/>
<comment type="caution">
    <text evidence="2">The sequence shown here is derived from an EMBL/GenBank/DDBJ whole genome shotgun (WGS) entry which is preliminary data.</text>
</comment>
<dbReference type="EMBL" id="MZNU01000177">
    <property type="protein sequence ID" value="OWP03226.1"/>
    <property type="molecule type" value="Genomic_DNA"/>
</dbReference>
<evidence type="ECO:0000313" key="3">
    <source>
        <dbReference type="Proteomes" id="UP000242519"/>
    </source>
</evidence>
<dbReference type="InParanoid" id="A0A218Z7S5"/>
<protein>
    <submittedName>
        <fullName evidence="2">Uncharacterized protein</fullName>
    </submittedName>
</protein>
<keyword evidence="3" id="KW-1185">Reference proteome</keyword>
<feature type="compositionally biased region" description="Polar residues" evidence="1">
    <location>
        <begin position="26"/>
        <end position="35"/>
    </location>
</feature>
<name>A0A218Z7S5_9HELO</name>
<feature type="compositionally biased region" description="Low complexity" evidence="1">
    <location>
        <begin position="49"/>
        <end position="87"/>
    </location>
</feature>
<gene>
    <name evidence="2" type="ORF">B2J93_2958</name>
</gene>
<sequence>MSNTEKESTNISPPQSPLPPPAYKSATLNVQQSPLASHPLPIYLPPPSYKRSSSPSPSIDSQPSLQQLPKYVPRVSTSSSAAPSQAPELDPWSSWIPWTRIPASRDEEERSEGRRRGRDSMVGERNDTLDEIERHEARQLMREDEGDWCCGCFWVAPPSSTAPYRY</sequence>
<feature type="region of interest" description="Disordered" evidence="1">
    <location>
        <begin position="1"/>
        <end position="130"/>
    </location>
</feature>
<dbReference type="Proteomes" id="UP000242519">
    <property type="component" value="Unassembled WGS sequence"/>
</dbReference>
<dbReference type="OrthoDB" id="3557909at2759"/>
<accession>A0A218Z7S5</accession>
<feature type="compositionally biased region" description="Basic and acidic residues" evidence="1">
    <location>
        <begin position="103"/>
        <end position="130"/>
    </location>
</feature>
<evidence type="ECO:0000313" key="2">
    <source>
        <dbReference type="EMBL" id="OWP03226.1"/>
    </source>
</evidence>